<dbReference type="Pfam" id="PF00664">
    <property type="entry name" value="ABC_membrane"/>
    <property type="match status" value="1"/>
</dbReference>
<dbReference type="GO" id="GO:0034040">
    <property type="term" value="F:ATPase-coupled lipid transmembrane transporter activity"/>
    <property type="evidence" value="ECO:0007669"/>
    <property type="project" value="TreeGrafter"/>
</dbReference>
<feature type="transmembrane region" description="Helical" evidence="5">
    <location>
        <begin position="112"/>
        <end position="130"/>
    </location>
</feature>
<evidence type="ECO:0000259" key="6">
    <source>
        <dbReference type="PROSITE" id="PS50929"/>
    </source>
</evidence>
<evidence type="ECO:0000256" key="3">
    <source>
        <dbReference type="ARBA" id="ARBA00022989"/>
    </source>
</evidence>
<feature type="domain" description="ABC transmembrane type-1" evidence="6">
    <location>
        <begin position="1"/>
        <end position="141"/>
    </location>
</feature>
<dbReference type="InterPro" id="IPR036640">
    <property type="entry name" value="ABC1_TM_sf"/>
</dbReference>
<dbReference type="GO" id="GO:0140359">
    <property type="term" value="F:ABC-type transporter activity"/>
    <property type="evidence" value="ECO:0007669"/>
    <property type="project" value="InterPro"/>
</dbReference>
<gene>
    <name evidence="7" type="ORF">DSM107003_06640</name>
</gene>
<dbReference type="PANTHER" id="PTHR24221">
    <property type="entry name" value="ATP-BINDING CASSETTE SUB-FAMILY B"/>
    <property type="match status" value="1"/>
</dbReference>
<reference evidence="7 8" key="1">
    <citation type="journal article" date="2019" name="Genome Biol. Evol.">
        <title>Day and night: Metabolic profiles and evolutionary relationships of six axenic non-marine cyanobacteria.</title>
        <authorList>
            <person name="Will S.E."/>
            <person name="Henke P."/>
            <person name="Boedeker C."/>
            <person name="Huang S."/>
            <person name="Brinkmann H."/>
            <person name="Rohde M."/>
            <person name="Jarek M."/>
            <person name="Friedl T."/>
            <person name="Seufert S."/>
            <person name="Schumacher M."/>
            <person name="Overmann J."/>
            <person name="Neumann-Schaal M."/>
            <person name="Petersen J."/>
        </authorList>
    </citation>
    <scope>NUCLEOTIDE SEQUENCE [LARGE SCALE GENOMIC DNA]</scope>
    <source>
        <strain evidence="7 8">SAG 1403-4b</strain>
    </source>
</reference>
<dbReference type="GO" id="GO:0005886">
    <property type="term" value="C:plasma membrane"/>
    <property type="evidence" value="ECO:0007669"/>
    <property type="project" value="UniProtKB-SubCell"/>
</dbReference>
<organism evidence="7 8">
    <name type="scientific">Trichormus variabilis SAG 1403-4b</name>
    <dbReference type="NCBI Taxonomy" id="447716"/>
    <lineage>
        <taxon>Bacteria</taxon>
        <taxon>Bacillati</taxon>
        <taxon>Cyanobacteriota</taxon>
        <taxon>Cyanophyceae</taxon>
        <taxon>Nostocales</taxon>
        <taxon>Nostocaceae</taxon>
        <taxon>Trichormus</taxon>
    </lineage>
</organism>
<proteinExistence type="predicted"/>
<dbReference type="PANTHER" id="PTHR24221:SF601">
    <property type="entry name" value="ABC TRANSPORTER"/>
    <property type="match status" value="1"/>
</dbReference>
<keyword evidence="2 5" id="KW-0812">Transmembrane</keyword>
<keyword evidence="4 5" id="KW-0472">Membrane</keyword>
<dbReference type="InterPro" id="IPR039421">
    <property type="entry name" value="Type_1_exporter"/>
</dbReference>
<evidence type="ECO:0000313" key="7">
    <source>
        <dbReference type="EMBL" id="RUT00081.1"/>
    </source>
</evidence>
<accession>A0A3S1C4J6</accession>
<evidence type="ECO:0000256" key="2">
    <source>
        <dbReference type="ARBA" id="ARBA00022692"/>
    </source>
</evidence>
<evidence type="ECO:0000256" key="5">
    <source>
        <dbReference type="SAM" id="Phobius"/>
    </source>
</evidence>
<evidence type="ECO:0000256" key="4">
    <source>
        <dbReference type="ARBA" id="ARBA00023136"/>
    </source>
</evidence>
<comment type="subcellular location">
    <subcellularLocation>
        <location evidence="1">Cell membrane</location>
        <topology evidence="1">Multi-pass membrane protein</topology>
    </subcellularLocation>
</comment>
<feature type="transmembrane region" description="Helical" evidence="5">
    <location>
        <begin position="78"/>
        <end position="100"/>
    </location>
</feature>
<dbReference type="PROSITE" id="PS50929">
    <property type="entry name" value="ABC_TM1F"/>
    <property type="match status" value="1"/>
</dbReference>
<dbReference type="EMBL" id="RSCM01000001">
    <property type="protein sequence ID" value="RUT00081.1"/>
    <property type="molecule type" value="Genomic_DNA"/>
</dbReference>
<comment type="caution">
    <text evidence="7">The sequence shown here is derived from an EMBL/GenBank/DDBJ whole genome shotgun (WGS) entry which is preliminary data.</text>
</comment>
<dbReference type="Proteomes" id="UP000276103">
    <property type="component" value="Unassembled WGS sequence"/>
</dbReference>
<dbReference type="InterPro" id="IPR011527">
    <property type="entry name" value="ABC1_TM_dom"/>
</dbReference>
<dbReference type="GO" id="GO:0005524">
    <property type="term" value="F:ATP binding"/>
    <property type="evidence" value="ECO:0007669"/>
    <property type="project" value="InterPro"/>
</dbReference>
<dbReference type="Gene3D" id="1.20.1560.10">
    <property type="entry name" value="ABC transporter type 1, transmembrane domain"/>
    <property type="match status" value="1"/>
</dbReference>
<keyword evidence="3 5" id="KW-1133">Transmembrane helix</keyword>
<name>A0A3S1C4J6_ANAVA</name>
<keyword evidence="8" id="KW-1185">Reference proteome</keyword>
<protein>
    <recommendedName>
        <fullName evidence="6">ABC transmembrane type-1 domain-containing protein</fullName>
    </recommendedName>
</protein>
<evidence type="ECO:0000313" key="8">
    <source>
        <dbReference type="Proteomes" id="UP000276103"/>
    </source>
</evidence>
<dbReference type="AlphaFoldDB" id="A0A3S1C4J6"/>
<sequence length="159" mass="17702">MAMLPMPFILGSSVAFQNLLAHRYAEVREKVGLLNGRLSNHLNGITTIKSFTAEDYEAKRLEFESDANRQSNAKAIDLSAAFIPLIRMFILTAFTVLLVFGGMETVARRLAVGTYSSLVFLVQLLLWPLTGLGDTFDLYQRAMASTHRVMDLLDTPNCL</sequence>
<dbReference type="SUPFAM" id="SSF90123">
    <property type="entry name" value="ABC transporter transmembrane region"/>
    <property type="match status" value="1"/>
</dbReference>
<evidence type="ECO:0000256" key="1">
    <source>
        <dbReference type="ARBA" id="ARBA00004651"/>
    </source>
</evidence>